<dbReference type="GO" id="GO:0003960">
    <property type="term" value="F:quinone reductase (NADPH) activity"/>
    <property type="evidence" value="ECO:0007669"/>
    <property type="project" value="InterPro"/>
</dbReference>
<keyword evidence="5" id="KW-1185">Reference proteome</keyword>
<proteinExistence type="predicted"/>
<dbReference type="InterPro" id="IPR020843">
    <property type="entry name" value="ER"/>
</dbReference>
<dbReference type="Gene3D" id="3.40.50.720">
    <property type="entry name" value="NAD(P)-binding Rossmann-like Domain"/>
    <property type="match status" value="1"/>
</dbReference>
<keyword evidence="2" id="KW-0560">Oxidoreductase</keyword>
<dbReference type="InterPro" id="IPR047618">
    <property type="entry name" value="QOR-like"/>
</dbReference>
<dbReference type="SUPFAM" id="SSF50129">
    <property type="entry name" value="GroES-like"/>
    <property type="match status" value="1"/>
</dbReference>
<evidence type="ECO:0000313" key="5">
    <source>
        <dbReference type="Proteomes" id="UP000516052"/>
    </source>
</evidence>
<dbReference type="Gene3D" id="3.90.180.10">
    <property type="entry name" value="Medium-chain alcohol dehydrogenases, catalytic domain"/>
    <property type="match status" value="1"/>
</dbReference>
<dbReference type="GO" id="GO:0005829">
    <property type="term" value="C:cytosol"/>
    <property type="evidence" value="ECO:0007669"/>
    <property type="project" value="TreeGrafter"/>
</dbReference>
<dbReference type="PANTHER" id="PTHR48106:SF13">
    <property type="entry name" value="QUINONE OXIDOREDUCTASE-RELATED"/>
    <property type="match status" value="1"/>
</dbReference>
<evidence type="ECO:0000259" key="3">
    <source>
        <dbReference type="SMART" id="SM00829"/>
    </source>
</evidence>
<dbReference type="GO" id="GO:0035925">
    <property type="term" value="F:mRNA 3'-UTR AU-rich region binding"/>
    <property type="evidence" value="ECO:0007669"/>
    <property type="project" value="TreeGrafter"/>
</dbReference>
<dbReference type="InterPro" id="IPR013149">
    <property type="entry name" value="ADH-like_C"/>
</dbReference>
<keyword evidence="1" id="KW-0521">NADP</keyword>
<dbReference type="GO" id="GO:0070402">
    <property type="term" value="F:NADPH binding"/>
    <property type="evidence" value="ECO:0007669"/>
    <property type="project" value="TreeGrafter"/>
</dbReference>
<accession>A0A7H0IRP8</accession>
<sequence>MPVGAGDRDDRRRRGTVRAVVVEELGGPEVLRLREWPDPEPEPGEVVVDIEFSGVNFMDTGTRSGFSTPGRPPFVPGVEGAGRITALGEGVSGFATGDRVAWVFAYGSYAERIAIPADRIVPIPDDIPSDIAAATMMQGLTAHHFVTESAPLPEGATALVHSVAGGVGRIVVQLLARRGVRVIGLVSREEKVPVAKKAGADEVLVSSGGDFVDRVKALTGGEGVHAVFDGGGAATFWRSIEVLRRAGTLVFYGPLLGDIPTVRMLDLPRSVKVTYAVFADHIHTRELLHQHTADLFDKIREGELHIDISRRYPLGAAEQAHTDIESRRTSGKLLLDPRL</sequence>
<dbReference type="PANTHER" id="PTHR48106">
    <property type="entry name" value="QUINONE OXIDOREDUCTASE PIG3-RELATED"/>
    <property type="match status" value="1"/>
</dbReference>
<reference evidence="4 5" key="1">
    <citation type="submission" date="2020-08" db="EMBL/GenBank/DDBJ databases">
        <title>A novel species.</title>
        <authorList>
            <person name="Gao J."/>
        </authorList>
    </citation>
    <scope>NUCLEOTIDE SEQUENCE [LARGE SCALE GENOMIC DNA]</scope>
    <source>
        <strain evidence="4 5">CRXT-G-22</strain>
    </source>
</reference>
<dbReference type="Proteomes" id="UP000516052">
    <property type="component" value="Chromosome"/>
</dbReference>
<evidence type="ECO:0000256" key="2">
    <source>
        <dbReference type="ARBA" id="ARBA00023002"/>
    </source>
</evidence>
<dbReference type="InterPro" id="IPR013154">
    <property type="entry name" value="ADH-like_N"/>
</dbReference>
<dbReference type="SMART" id="SM00829">
    <property type="entry name" value="PKS_ER"/>
    <property type="match status" value="1"/>
</dbReference>
<evidence type="ECO:0000313" key="4">
    <source>
        <dbReference type="EMBL" id="QNP75464.1"/>
    </source>
</evidence>
<evidence type="ECO:0000256" key="1">
    <source>
        <dbReference type="ARBA" id="ARBA00022857"/>
    </source>
</evidence>
<protein>
    <submittedName>
        <fullName evidence="4">Quinone oxidoreductase</fullName>
    </submittedName>
</protein>
<organism evidence="4 5">
    <name type="scientific">Streptomyces roseirectus</name>
    <dbReference type="NCBI Taxonomy" id="2768066"/>
    <lineage>
        <taxon>Bacteria</taxon>
        <taxon>Bacillati</taxon>
        <taxon>Actinomycetota</taxon>
        <taxon>Actinomycetes</taxon>
        <taxon>Kitasatosporales</taxon>
        <taxon>Streptomycetaceae</taxon>
        <taxon>Streptomyces</taxon>
    </lineage>
</organism>
<gene>
    <name evidence="4" type="ORF">IAG44_42725</name>
</gene>
<dbReference type="KEGG" id="sroi:IAG44_42725"/>
<name>A0A7H0IRP8_9ACTN</name>
<dbReference type="CDD" id="cd05286">
    <property type="entry name" value="QOR2"/>
    <property type="match status" value="1"/>
</dbReference>
<dbReference type="Pfam" id="PF00107">
    <property type="entry name" value="ADH_zinc_N"/>
    <property type="match status" value="1"/>
</dbReference>
<dbReference type="SUPFAM" id="SSF51735">
    <property type="entry name" value="NAD(P)-binding Rossmann-fold domains"/>
    <property type="match status" value="1"/>
</dbReference>
<dbReference type="InterPro" id="IPR036291">
    <property type="entry name" value="NAD(P)-bd_dom_sf"/>
</dbReference>
<dbReference type="Pfam" id="PF08240">
    <property type="entry name" value="ADH_N"/>
    <property type="match status" value="1"/>
</dbReference>
<feature type="domain" description="Enoyl reductase (ER)" evidence="3">
    <location>
        <begin position="26"/>
        <end position="335"/>
    </location>
</feature>
<dbReference type="AlphaFoldDB" id="A0A7H0IRP8"/>
<dbReference type="EMBL" id="CP060828">
    <property type="protein sequence ID" value="QNP75464.1"/>
    <property type="molecule type" value="Genomic_DNA"/>
</dbReference>
<dbReference type="InterPro" id="IPR011032">
    <property type="entry name" value="GroES-like_sf"/>
</dbReference>